<organism evidence="1">
    <name type="scientific">Burkholderia stagnalis</name>
    <dbReference type="NCBI Taxonomy" id="1503054"/>
    <lineage>
        <taxon>Bacteria</taxon>
        <taxon>Pseudomonadati</taxon>
        <taxon>Pseudomonadota</taxon>
        <taxon>Betaproteobacteria</taxon>
        <taxon>Burkholderiales</taxon>
        <taxon>Burkholderiaceae</taxon>
        <taxon>Burkholderia</taxon>
        <taxon>Burkholderia cepacia complex</taxon>
    </lineage>
</organism>
<name>A0A119TVQ0_9BURK</name>
<gene>
    <name evidence="1" type="ORF">WT44_06510</name>
</gene>
<reference evidence="1 2" key="1">
    <citation type="submission" date="2015-11" db="EMBL/GenBank/DDBJ databases">
        <title>Expanding the genomic diversity of Burkholderia species for the development of highly accurate diagnostics.</title>
        <authorList>
            <person name="Sahl J."/>
            <person name="Keim P."/>
            <person name="Wagner D."/>
        </authorList>
    </citation>
    <scope>NUCLEOTIDE SEQUENCE [LARGE SCALE GENOMIC DNA]</scope>
    <source>
        <strain evidence="1 2">MSMB1960WGS</strain>
    </source>
</reference>
<dbReference type="Pfam" id="PF05356">
    <property type="entry name" value="Phage_Coat_B"/>
    <property type="match status" value="1"/>
</dbReference>
<dbReference type="AlphaFoldDB" id="A0A119TVQ0"/>
<dbReference type="GeneID" id="45122941"/>
<protein>
    <submittedName>
        <fullName evidence="1">Coat protein</fullName>
    </submittedName>
</protein>
<dbReference type="RefSeq" id="WP_011402645.1">
    <property type="nucleotide sequence ID" value="NZ_LOUZ01000063.1"/>
</dbReference>
<accession>A0A119TVQ0</accession>
<proteinExistence type="predicted"/>
<keyword evidence="1" id="KW-0946">Virion</keyword>
<comment type="caution">
    <text evidence="1">The sequence shown here is derived from an EMBL/GenBank/DDBJ whole genome shotgun (WGS) entry which is preliminary data.</text>
</comment>
<evidence type="ECO:0000313" key="2">
    <source>
        <dbReference type="Proteomes" id="UP000068603"/>
    </source>
</evidence>
<dbReference type="InterPro" id="IPR008020">
    <property type="entry name" value="G8P"/>
</dbReference>
<keyword evidence="1" id="KW-0167">Capsid protein</keyword>
<dbReference type="EMBL" id="LPHB01000019">
    <property type="protein sequence ID" value="KWA66694.1"/>
    <property type="molecule type" value="Genomic_DNA"/>
</dbReference>
<dbReference type="Proteomes" id="UP000068603">
    <property type="component" value="Unassembled WGS sequence"/>
</dbReference>
<sequence length="69" mass="6811">MKKLFAAAATAVASAGAFAADAGTPAMDVTAVVNAINGISPNIVLVGTAVLALAAVTFGYRTVRSFIGR</sequence>
<evidence type="ECO:0000313" key="1">
    <source>
        <dbReference type="EMBL" id="KWA66694.1"/>
    </source>
</evidence>